<name>A0A364YB27_9BACT</name>
<protein>
    <submittedName>
        <fullName evidence="1">Uncharacterized protein</fullName>
    </submittedName>
</protein>
<sequence>MVKDYQERRKDFKHASIALADAHQGTLLVTATATYIPIDQFKSIFNEIAHWVEKYSIQKLIFDKRQLTVFHQPSMEWYFVDWKERMYAAGLTRHVKILPQDEVFRQSVRIGRNKINEAYPNGKFHTMEILYAETLEEAVAL</sequence>
<dbReference type="AlphaFoldDB" id="A0A364YB27"/>
<reference evidence="1 2" key="1">
    <citation type="submission" date="2018-06" db="EMBL/GenBank/DDBJ databases">
        <title>Chryseolinea flavus sp. nov., a member of the phylum Bacteroidetes isolated from soil.</title>
        <authorList>
            <person name="Li Y."/>
            <person name="Wang J."/>
        </authorList>
    </citation>
    <scope>NUCLEOTIDE SEQUENCE [LARGE SCALE GENOMIC DNA]</scope>
    <source>
        <strain evidence="1 2">SDU1-6</strain>
    </source>
</reference>
<keyword evidence="2" id="KW-1185">Reference proteome</keyword>
<dbReference type="EMBL" id="QMFY01000001">
    <property type="protein sequence ID" value="RAW03489.1"/>
    <property type="molecule type" value="Genomic_DNA"/>
</dbReference>
<dbReference type="Proteomes" id="UP000251889">
    <property type="component" value="Unassembled WGS sequence"/>
</dbReference>
<dbReference type="RefSeq" id="WP_112745703.1">
    <property type="nucleotide sequence ID" value="NZ_QMFY01000001.1"/>
</dbReference>
<organism evidence="1 2">
    <name type="scientific">Pseudochryseolinea flava</name>
    <dbReference type="NCBI Taxonomy" id="2059302"/>
    <lineage>
        <taxon>Bacteria</taxon>
        <taxon>Pseudomonadati</taxon>
        <taxon>Bacteroidota</taxon>
        <taxon>Cytophagia</taxon>
        <taxon>Cytophagales</taxon>
        <taxon>Fulvivirgaceae</taxon>
        <taxon>Pseudochryseolinea</taxon>
    </lineage>
</organism>
<comment type="caution">
    <text evidence="1">The sequence shown here is derived from an EMBL/GenBank/DDBJ whole genome shotgun (WGS) entry which is preliminary data.</text>
</comment>
<evidence type="ECO:0000313" key="2">
    <source>
        <dbReference type="Proteomes" id="UP000251889"/>
    </source>
</evidence>
<accession>A0A364YB27</accession>
<proteinExistence type="predicted"/>
<dbReference type="OrthoDB" id="979413at2"/>
<evidence type="ECO:0000313" key="1">
    <source>
        <dbReference type="EMBL" id="RAW03489.1"/>
    </source>
</evidence>
<gene>
    <name evidence="1" type="ORF">DQQ10_00375</name>
</gene>